<dbReference type="Proteomes" id="UP000034678">
    <property type="component" value="Unassembled WGS sequence"/>
</dbReference>
<sequence length="117" mass="14028">MPSTRKKREEKYFEIRKLKESKAYTMTGELAIQSPVGTVVCKGFRVSRSKFDDKLWFQPPSKQYGSYWQKMVFIENENTWNEVKEAFFQEYEKMFPEIHHDSISDEDLDVISKEIEK</sequence>
<dbReference type="AlphaFoldDB" id="A0A0G1CMA3"/>
<organism evidence="1 2">
    <name type="scientific">candidate division WWE3 bacterium GW2011_GWF2_42_42</name>
    <dbReference type="NCBI Taxonomy" id="1619142"/>
    <lineage>
        <taxon>Bacteria</taxon>
        <taxon>Katanobacteria</taxon>
    </lineage>
</organism>
<dbReference type="STRING" id="1619142.UV26_C0016G0011"/>
<protein>
    <submittedName>
        <fullName evidence="1">Uncharacterized protein</fullName>
    </submittedName>
</protein>
<name>A0A0G1CMA3_UNCKA</name>
<proteinExistence type="predicted"/>
<evidence type="ECO:0000313" key="2">
    <source>
        <dbReference type="Proteomes" id="UP000034678"/>
    </source>
</evidence>
<evidence type="ECO:0000313" key="1">
    <source>
        <dbReference type="EMBL" id="KKS59756.1"/>
    </source>
</evidence>
<reference evidence="1 2" key="1">
    <citation type="journal article" date="2015" name="Nature">
        <title>rRNA introns, odd ribosomes, and small enigmatic genomes across a large radiation of phyla.</title>
        <authorList>
            <person name="Brown C.T."/>
            <person name="Hug L.A."/>
            <person name="Thomas B.C."/>
            <person name="Sharon I."/>
            <person name="Castelle C.J."/>
            <person name="Singh A."/>
            <person name="Wilkins M.J."/>
            <person name="Williams K.H."/>
            <person name="Banfield J.F."/>
        </authorList>
    </citation>
    <scope>NUCLEOTIDE SEQUENCE [LARGE SCALE GENOMIC DNA]</scope>
</reference>
<comment type="caution">
    <text evidence="1">The sequence shown here is derived from an EMBL/GenBank/DDBJ whole genome shotgun (WGS) entry which is preliminary data.</text>
</comment>
<gene>
    <name evidence="1" type="ORF">UV26_C0016G0011</name>
</gene>
<dbReference type="EMBL" id="LCDU01000016">
    <property type="protein sequence ID" value="KKS59756.1"/>
    <property type="molecule type" value="Genomic_DNA"/>
</dbReference>
<accession>A0A0G1CMA3</accession>